<keyword evidence="6 8" id="KW-1133">Transmembrane helix</keyword>
<organism evidence="9 10">
    <name type="scientific">Palleronia abyssalis</name>
    <dbReference type="NCBI Taxonomy" id="1501240"/>
    <lineage>
        <taxon>Bacteria</taxon>
        <taxon>Pseudomonadati</taxon>
        <taxon>Pseudomonadota</taxon>
        <taxon>Alphaproteobacteria</taxon>
        <taxon>Rhodobacterales</taxon>
        <taxon>Roseobacteraceae</taxon>
        <taxon>Palleronia</taxon>
    </lineage>
</organism>
<accession>A0A2R8BXN9</accession>
<evidence type="ECO:0000256" key="5">
    <source>
        <dbReference type="ARBA" id="ARBA00022692"/>
    </source>
</evidence>
<dbReference type="AlphaFoldDB" id="A0A2R8BXN9"/>
<comment type="subcellular location">
    <subcellularLocation>
        <location evidence="1 8">Cell membrane</location>
        <topology evidence="1 8">Multi-pass membrane protein</topology>
    </subcellularLocation>
</comment>
<dbReference type="InterPro" id="IPR002781">
    <property type="entry name" value="TM_pro_TauE-like"/>
</dbReference>
<protein>
    <recommendedName>
        <fullName evidence="8">Probable membrane transporter protein</fullName>
    </recommendedName>
</protein>
<gene>
    <name evidence="9" type="ORF">PAA8504_02789</name>
</gene>
<reference evidence="9 10" key="1">
    <citation type="submission" date="2018-03" db="EMBL/GenBank/DDBJ databases">
        <authorList>
            <person name="Keele B.F."/>
        </authorList>
    </citation>
    <scope>NUCLEOTIDE SEQUENCE [LARGE SCALE GENOMIC DNA]</scope>
    <source>
        <strain evidence="9 10">CECT 8504</strain>
    </source>
</reference>
<feature type="transmembrane region" description="Helical" evidence="8">
    <location>
        <begin position="22"/>
        <end position="48"/>
    </location>
</feature>
<proteinExistence type="inferred from homology"/>
<feature type="transmembrane region" description="Helical" evidence="8">
    <location>
        <begin position="190"/>
        <end position="209"/>
    </location>
</feature>
<feature type="transmembrane region" description="Helical" evidence="8">
    <location>
        <begin position="215"/>
        <end position="235"/>
    </location>
</feature>
<keyword evidence="10" id="KW-1185">Reference proteome</keyword>
<keyword evidence="5 8" id="KW-0812">Transmembrane</keyword>
<feature type="transmembrane region" description="Helical" evidence="8">
    <location>
        <begin position="151"/>
        <end position="178"/>
    </location>
</feature>
<keyword evidence="4 8" id="KW-1003">Cell membrane</keyword>
<evidence type="ECO:0000256" key="8">
    <source>
        <dbReference type="RuleBase" id="RU363041"/>
    </source>
</evidence>
<evidence type="ECO:0000256" key="1">
    <source>
        <dbReference type="ARBA" id="ARBA00004651"/>
    </source>
</evidence>
<comment type="similarity">
    <text evidence="2 8">Belongs to the 4-toluene sulfonate uptake permease (TSUP) (TC 2.A.102) family.</text>
</comment>
<dbReference type="Pfam" id="PF01925">
    <property type="entry name" value="TauE"/>
    <property type="match status" value="1"/>
</dbReference>
<dbReference type="PANTHER" id="PTHR30269">
    <property type="entry name" value="TRANSMEMBRANE PROTEIN YFCA"/>
    <property type="match status" value="1"/>
</dbReference>
<evidence type="ECO:0000313" key="10">
    <source>
        <dbReference type="Proteomes" id="UP000244912"/>
    </source>
</evidence>
<feature type="transmembrane region" description="Helical" evidence="8">
    <location>
        <begin position="92"/>
        <end position="110"/>
    </location>
</feature>
<evidence type="ECO:0000256" key="4">
    <source>
        <dbReference type="ARBA" id="ARBA00022475"/>
    </source>
</evidence>
<evidence type="ECO:0000256" key="3">
    <source>
        <dbReference type="ARBA" id="ARBA00022448"/>
    </source>
</evidence>
<dbReference type="EMBL" id="ONZF01000006">
    <property type="protein sequence ID" value="SPJ24947.1"/>
    <property type="molecule type" value="Genomic_DNA"/>
</dbReference>
<evidence type="ECO:0000256" key="6">
    <source>
        <dbReference type="ARBA" id="ARBA00022989"/>
    </source>
</evidence>
<dbReference type="InterPro" id="IPR052017">
    <property type="entry name" value="TSUP"/>
</dbReference>
<sequence length="266" mass="28159">MRPPVPWDTAGRMLPDTLPPALLAYAFLLTLGAGFVKGAVGFAMPLIMISTLSILIDPRLVVAGIVLPIVMSNALQVARSGRAEAWAAVLEFRRYIVIVCVMILIAAQFLTVVPERAIYVALGVPVAMLSVIQLTGWSFRVPDAQRGRYDLGIGLVAGGLGGFAGVWGPPTVLYLLALDTPKKKQMAVQGVVYGLGSVALLVGHLQSGILNGETVGFSVFLLIPAALGMWIGFKAGDRLDAVKFRKATLAVLIVAGLNLIRRGIFG</sequence>
<dbReference type="Proteomes" id="UP000244912">
    <property type="component" value="Unassembled WGS sequence"/>
</dbReference>
<feature type="transmembrane region" description="Helical" evidence="8">
    <location>
        <begin position="60"/>
        <end position="80"/>
    </location>
</feature>
<evidence type="ECO:0000256" key="7">
    <source>
        <dbReference type="ARBA" id="ARBA00023136"/>
    </source>
</evidence>
<dbReference type="GO" id="GO:0005886">
    <property type="term" value="C:plasma membrane"/>
    <property type="evidence" value="ECO:0007669"/>
    <property type="project" value="UniProtKB-SubCell"/>
</dbReference>
<dbReference type="PANTHER" id="PTHR30269:SF32">
    <property type="entry name" value="MEMBRANE TRANSPORTER PROTEIN-RELATED"/>
    <property type="match status" value="1"/>
</dbReference>
<name>A0A2R8BXN9_9RHOB</name>
<evidence type="ECO:0000313" key="9">
    <source>
        <dbReference type="EMBL" id="SPJ24947.1"/>
    </source>
</evidence>
<feature type="transmembrane region" description="Helical" evidence="8">
    <location>
        <begin position="117"/>
        <end position="139"/>
    </location>
</feature>
<keyword evidence="7 8" id="KW-0472">Membrane</keyword>
<keyword evidence="3" id="KW-0813">Transport</keyword>
<feature type="transmembrane region" description="Helical" evidence="8">
    <location>
        <begin position="247"/>
        <end position="265"/>
    </location>
</feature>
<evidence type="ECO:0000256" key="2">
    <source>
        <dbReference type="ARBA" id="ARBA00009142"/>
    </source>
</evidence>